<dbReference type="Pfam" id="PF04081">
    <property type="entry name" value="DNA_pol_delta_4"/>
    <property type="match status" value="1"/>
</dbReference>
<evidence type="ECO:0000256" key="1">
    <source>
        <dbReference type="SAM" id="MobiDB-lite"/>
    </source>
</evidence>
<dbReference type="InterPro" id="IPR007218">
    <property type="entry name" value="DNA_pol_delta_4"/>
</dbReference>
<feature type="region of interest" description="Disordered" evidence="1">
    <location>
        <begin position="1"/>
        <end position="128"/>
    </location>
</feature>
<keyword evidence="3" id="KW-1185">Reference proteome</keyword>
<evidence type="ECO:0000313" key="2">
    <source>
        <dbReference type="EMBL" id="OCB87655.1"/>
    </source>
</evidence>
<dbReference type="GO" id="GO:0003887">
    <property type="term" value="F:DNA-directed DNA polymerase activity"/>
    <property type="evidence" value="ECO:0007669"/>
    <property type="project" value="TreeGrafter"/>
</dbReference>
<name>A0A9Q5HX55_SANBA</name>
<dbReference type="Proteomes" id="UP000757232">
    <property type="component" value="Unassembled WGS sequence"/>
</dbReference>
<dbReference type="PANTHER" id="PTHR14303:SF0">
    <property type="entry name" value="DNA POLYMERASE DELTA SUBUNIT 4"/>
    <property type="match status" value="1"/>
</dbReference>
<dbReference type="OrthoDB" id="337486at2759"/>
<dbReference type="PANTHER" id="PTHR14303">
    <property type="entry name" value="DNA POLYMERASE DELTA SUBUNIT 4"/>
    <property type="match status" value="1"/>
</dbReference>
<sequence>MAPKSKSSSGPVLKQGTLSFASAKRGSTAAGKANTLKASPPVSSVKPHGGEKREPSSRTASISSTVNASSSTDSNTDDDIVLVTPTVEQRSSKRRKTANGQPKNVYKAAGAVRKAATNDSDTSSDEEEQVDLKVLEKNPRIQRLYNQTRTRMGDVPPVHAEKQTKIHHILRVFDTSYEYGPCIGMTRLQRWERAHALGLNPPPEVREILLSKQGLEEDEFKQCVFYDDI</sequence>
<evidence type="ECO:0008006" key="4">
    <source>
        <dbReference type="Google" id="ProtNLM"/>
    </source>
</evidence>
<comment type="caution">
    <text evidence="2">The sequence shown here is derived from an EMBL/GenBank/DDBJ whole genome shotgun (WGS) entry which is preliminary data.</text>
</comment>
<gene>
    <name evidence="2" type="ORF">A7U60_g5181</name>
</gene>
<evidence type="ECO:0000313" key="3">
    <source>
        <dbReference type="Proteomes" id="UP000757232"/>
    </source>
</evidence>
<protein>
    <recommendedName>
        <fullName evidence="4">DNA polymerase delta subunit 4</fullName>
    </recommendedName>
</protein>
<accession>A0A9Q5HX55</accession>
<organism evidence="2 3">
    <name type="scientific">Sanghuangporus baumii</name>
    <name type="common">Phellinus baumii</name>
    <dbReference type="NCBI Taxonomy" id="108892"/>
    <lineage>
        <taxon>Eukaryota</taxon>
        <taxon>Fungi</taxon>
        <taxon>Dikarya</taxon>
        <taxon>Basidiomycota</taxon>
        <taxon>Agaricomycotina</taxon>
        <taxon>Agaricomycetes</taxon>
        <taxon>Hymenochaetales</taxon>
        <taxon>Hymenochaetaceae</taxon>
        <taxon>Sanghuangporus</taxon>
    </lineage>
</organism>
<proteinExistence type="predicted"/>
<dbReference type="AlphaFoldDB" id="A0A9Q5HX55"/>
<dbReference type="GO" id="GO:0043625">
    <property type="term" value="C:delta DNA polymerase complex"/>
    <property type="evidence" value="ECO:0007669"/>
    <property type="project" value="TreeGrafter"/>
</dbReference>
<dbReference type="GO" id="GO:0000731">
    <property type="term" value="P:DNA synthesis involved in DNA repair"/>
    <property type="evidence" value="ECO:0007669"/>
    <property type="project" value="InterPro"/>
</dbReference>
<dbReference type="GO" id="GO:0006261">
    <property type="term" value="P:DNA-templated DNA replication"/>
    <property type="evidence" value="ECO:0007669"/>
    <property type="project" value="TreeGrafter"/>
</dbReference>
<dbReference type="EMBL" id="LNZH02000189">
    <property type="protein sequence ID" value="OCB87655.1"/>
    <property type="molecule type" value="Genomic_DNA"/>
</dbReference>
<feature type="compositionally biased region" description="Polar residues" evidence="1">
    <location>
        <begin position="1"/>
        <end position="20"/>
    </location>
</feature>
<reference evidence="2" key="1">
    <citation type="submission" date="2016-06" db="EMBL/GenBank/DDBJ databases">
        <title>Draft Genome sequence of the fungus Inonotus baumii.</title>
        <authorList>
            <person name="Zhu H."/>
            <person name="Lin W."/>
        </authorList>
    </citation>
    <scope>NUCLEOTIDE SEQUENCE</scope>
    <source>
        <strain evidence="2">821</strain>
    </source>
</reference>
<feature type="compositionally biased region" description="Low complexity" evidence="1">
    <location>
        <begin position="59"/>
        <end position="74"/>
    </location>
</feature>